<comment type="subcellular location">
    <subcellularLocation>
        <location evidence="1">Cell membrane</location>
        <topology evidence="1">Peripheral membrane protein</topology>
    </subcellularLocation>
</comment>
<gene>
    <name evidence="11" type="ORF">FPZ45_24855</name>
</gene>
<dbReference type="InterPro" id="IPR017871">
    <property type="entry name" value="ABC_transporter-like_CS"/>
</dbReference>
<dbReference type="CDD" id="cd03215">
    <property type="entry name" value="ABC_Carb_Monos_II"/>
    <property type="match status" value="1"/>
</dbReference>
<keyword evidence="8" id="KW-1278">Translocase</keyword>
<dbReference type="SMART" id="SM00382">
    <property type="entry name" value="AAA"/>
    <property type="match status" value="2"/>
</dbReference>
<dbReference type="Gene3D" id="3.40.50.300">
    <property type="entry name" value="P-loop containing nucleotide triphosphate hydrolases"/>
    <property type="match status" value="2"/>
</dbReference>
<keyword evidence="12" id="KW-1185">Reference proteome</keyword>
<accession>A0A559IV81</accession>
<dbReference type="EMBL" id="VNJJ01000030">
    <property type="protein sequence ID" value="TVX91544.1"/>
    <property type="molecule type" value="Genomic_DNA"/>
</dbReference>
<dbReference type="InterPro" id="IPR003439">
    <property type="entry name" value="ABC_transporter-like_ATP-bd"/>
</dbReference>
<keyword evidence="2" id="KW-0813">Transport</keyword>
<evidence type="ECO:0000313" key="11">
    <source>
        <dbReference type="EMBL" id="TVX91544.1"/>
    </source>
</evidence>
<organism evidence="11 12">
    <name type="scientific">Cohnella terricola</name>
    <dbReference type="NCBI Taxonomy" id="1289167"/>
    <lineage>
        <taxon>Bacteria</taxon>
        <taxon>Bacillati</taxon>
        <taxon>Bacillota</taxon>
        <taxon>Bacilli</taxon>
        <taxon>Bacillales</taxon>
        <taxon>Paenibacillaceae</taxon>
        <taxon>Cohnella</taxon>
    </lineage>
</organism>
<protein>
    <submittedName>
        <fullName evidence="11">Sugar ABC transporter ATP-binding protein</fullName>
    </submittedName>
</protein>
<dbReference type="Proteomes" id="UP000316330">
    <property type="component" value="Unassembled WGS sequence"/>
</dbReference>
<keyword evidence="3" id="KW-1003">Cell membrane</keyword>
<dbReference type="CDD" id="cd03216">
    <property type="entry name" value="ABC_Carb_Monos_I"/>
    <property type="match status" value="1"/>
</dbReference>
<evidence type="ECO:0000313" key="12">
    <source>
        <dbReference type="Proteomes" id="UP000316330"/>
    </source>
</evidence>
<dbReference type="GO" id="GO:0005524">
    <property type="term" value="F:ATP binding"/>
    <property type="evidence" value="ECO:0007669"/>
    <property type="project" value="UniProtKB-KW"/>
</dbReference>
<evidence type="ECO:0000256" key="5">
    <source>
        <dbReference type="ARBA" id="ARBA00022737"/>
    </source>
</evidence>
<evidence type="ECO:0000256" key="1">
    <source>
        <dbReference type="ARBA" id="ARBA00004202"/>
    </source>
</evidence>
<dbReference type="InterPro" id="IPR003593">
    <property type="entry name" value="AAA+_ATPase"/>
</dbReference>
<dbReference type="PANTHER" id="PTHR43790:SF3">
    <property type="entry name" value="D-ALLOSE IMPORT ATP-BINDING PROTEIN ALSA-RELATED"/>
    <property type="match status" value="1"/>
</dbReference>
<evidence type="ECO:0000256" key="2">
    <source>
        <dbReference type="ARBA" id="ARBA00022448"/>
    </source>
</evidence>
<dbReference type="SUPFAM" id="SSF52540">
    <property type="entry name" value="P-loop containing nucleoside triphosphate hydrolases"/>
    <property type="match status" value="2"/>
</dbReference>
<feature type="domain" description="ABC transporter" evidence="10">
    <location>
        <begin position="245"/>
        <end position="498"/>
    </location>
</feature>
<dbReference type="GO" id="GO:0005886">
    <property type="term" value="C:plasma membrane"/>
    <property type="evidence" value="ECO:0007669"/>
    <property type="project" value="UniProtKB-SubCell"/>
</dbReference>
<dbReference type="RefSeq" id="WP_144707353.1">
    <property type="nucleotide sequence ID" value="NZ_VNJJ01000030.1"/>
</dbReference>
<keyword evidence="7 11" id="KW-0067">ATP-binding</keyword>
<name>A0A559IV81_9BACL</name>
<dbReference type="AlphaFoldDB" id="A0A559IV81"/>
<dbReference type="PROSITE" id="PS50893">
    <property type="entry name" value="ABC_TRANSPORTER_2"/>
    <property type="match status" value="2"/>
</dbReference>
<dbReference type="InterPro" id="IPR027417">
    <property type="entry name" value="P-loop_NTPase"/>
</dbReference>
<evidence type="ECO:0000256" key="4">
    <source>
        <dbReference type="ARBA" id="ARBA00022597"/>
    </source>
</evidence>
<dbReference type="Pfam" id="PF00005">
    <property type="entry name" value="ABC_tran"/>
    <property type="match status" value="2"/>
</dbReference>
<reference evidence="11 12" key="1">
    <citation type="submission" date="2019-07" db="EMBL/GenBank/DDBJ databases">
        <authorList>
            <person name="Kim J."/>
        </authorList>
    </citation>
    <scope>NUCLEOTIDE SEQUENCE [LARGE SCALE GENOMIC DNA]</scope>
    <source>
        <strain evidence="11 12">G13</strain>
    </source>
</reference>
<dbReference type="OrthoDB" id="9771863at2"/>
<evidence type="ECO:0000259" key="10">
    <source>
        <dbReference type="PROSITE" id="PS50893"/>
    </source>
</evidence>
<keyword evidence="4" id="KW-0762">Sugar transport</keyword>
<evidence type="ECO:0000256" key="6">
    <source>
        <dbReference type="ARBA" id="ARBA00022741"/>
    </source>
</evidence>
<evidence type="ECO:0000256" key="9">
    <source>
        <dbReference type="ARBA" id="ARBA00023136"/>
    </source>
</evidence>
<dbReference type="PANTHER" id="PTHR43790">
    <property type="entry name" value="CARBOHYDRATE TRANSPORT ATP-BINDING PROTEIN MG119-RELATED"/>
    <property type="match status" value="1"/>
</dbReference>
<dbReference type="InterPro" id="IPR050107">
    <property type="entry name" value="ABC_carbohydrate_import_ATPase"/>
</dbReference>
<evidence type="ECO:0000256" key="7">
    <source>
        <dbReference type="ARBA" id="ARBA00022840"/>
    </source>
</evidence>
<sequence length="502" mass="55897">MLELRGISKIFPGVKALDNVSITFHPGEVHGLLGENGAGKSTLIKIICGMYQPDEGEVFLNGKQVRFESFRDAMEHEISIVNQEIQVIPQYTIAENIFIDKIGKYAKAGIVNWKLINEMAGKYLKMVGLELEPTTIIGGLSAAQKQLVQIAKALSSNAKVLLLDEPTSSLTKHEAEYLFELVAKLREQGVVLIFVSHKLEEVLAICDKVSVLRDGSYVGTKVRENLTKQDIVKMMIGRETQDRYLGKLDINYDCKVLEVKDLSQAGRFSNINFDLYEGEILGFYGLVGSGRTELAKIIIGEDKKDSGEIRIHGKKAVPESMADSLYKYRLGYVSENRKEEGLLLDESVKTNIGITIWKKIVHPLTRKLNLTSEKSEANRMVEALKIKVTSADDIVGKLSGGNQQKVSIAKWLAAGCDILIIDEPSVGVDVGAKEYIHQLIWDLAKVEKKSIIVISSDLPELCTLARRILVFSDYRIAGELNDINDKYHTYDELSGRIGQYMA</sequence>
<dbReference type="PROSITE" id="PS00211">
    <property type="entry name" value="ABC_TRANSPORTER_1"/>
    <property type="match status" value="1"/>
</dbReference>
<evidence type="ECO:0000256" key="8">
    <source>
        <dbReference type="ARBA" id="ARBA00022967"/>
    </source>
</evidence>
<keyword evidence="6" id="KW-0547">Nucleotide-binding</keyword>
<proteinExistence type="predicted"/>
<feature type="domain" description="ABC transporter" evidence="10">
    <location>
        <begin position="2"/>
        <end position="239"/>
    </location>
</feature>
<keyword evidence="5" id="KW-0677">Repeat</keyword>
<dbReference type="FunFam" id="3.40.50.300:FF:000127">
    <property type="entry name" value="Ribose import ATP-binding protein RbsA"/>
    <property type="match status" value="1"/>
</dbReference>
<dbReference type="GO" id="GO:0016887">
    <property type="term" value="F:ATP hydrolysis activity"/>
    <property type="evidence" value="ECO:0007669"/>
    <property type="project" value="InterPro"/>
</dbReference>
<comment type="caution">
    <text evidence="11">The sequence shown here is derived from an EMBL/GenBank/DDBJ whole genome shotgun (WGS) entry which is preliminary data.</text>
</comment>
<evidence type="ECO:0000256" key="3">
    <source>
        <dbReference type="ARBA" id="ARBA00022475"/>
    </source>
</evidence>
<keyword evidence="9" id="KW-0472">Membrane</keyword>